<evidence type="ECO:0000313" key="2">
    <source>
        <dbReference type="EMBL" id="KAK2081233.1"/>
    </source>
</evidence>
<reference evidence="2 4" key="1">
    <citation type="submission" date="2023-05" db="EMBL/GenBank/DDBJ databases">
        <title>B98-5 Cell Line De Novo Hybrid Assembly: An Optical Mapping Approach.</title>
        <authorList>
            <person name="Kananen K."/>
            <person name="Auerbach J.A."/>
            <person name="Kautto E."/>
            <person name="Blachly J.S."/>
        </authorList>
    </citation>
    <scope>NUCLEOTIDE SEQUENCE [LARGE SCALE GENOMIC DNA]</scope>
    <source>
        <strain evidence="2">B95-8</strain>
        <tissue evidence="2">Cell line</tissue>
    </source>
</reference>
<name>A0ABQ9TA05_SAGOE</name>
<evidence type="ECO:0000313" key="4">
    <source>
        <dbReference type="Proteomes" id="UP001266305"/>
    </source>
</evidence>
<evidence type="ECO:0000313" key="3">
    <source>
        <dbReference type="EMBL" id="KAK2081234.1"/>
    </source>
</evidence>
<protein>
    <submittedName>
        <fullName evidence="2">Uncharacterized protein</fullName>
    </submittedName>
</protein>
<dbReference type="EMBL" id="JASSZA010000378">
    <property type="protein sequence ID" value="KAK2081230.1"/>
    <property type="molecule type" value="Genomic_DNA"/>
</dbReference>
<keyword evidence="4" id="KW-1185">Reference proteome</keyword>
<organism evidence="2 4">
    <name type="scientific">Saguinus oedipus</name>
    <name type="common">Cotton-top tamarin</name>
    <name type="synonym">Oedipomidas oedipus</name>
    <dbReference type="NCBI Taxonomy" id="9490"/>
    <lineage>
        <taxon>Eukaryota</taxon>
        <taxon>Metazoa</taxon>
        <taxon>Chordata</taxon>
        <taxon>Craniata</taxon>
        <taxon>Vertebrata</taxon>
        <taxon>Euteleostomi</taxon>
        <taxon>Mammalia</taxon>
        <taxon>Eutheria</taxon>
        <taxon>Euarchontoglires</taxon>
        <taxon>Primates</taxon>
        <taxon>Haplorrhini</taxon>
        <taxon>Platyrrhini</taxon>
        <taxon>Cebidae</taxon>
        <taxon>Callitrichinae</taxon>
        <taxon>Saguinus</taxon>
    </lineage>
</organism>
<evidence type="ECO:0000313" key="1">
    <source>
        <dbReference type="EMBL" id="KAK2081230.1"/>
    </source>
</evidence>
<dbReference type="Proteomes" id="UP001266305">
    <property type="component" value="Unassembled WGS sequence"/>
</dbReference>
<dbReference type="EMBL" id="JASSZA010000378">
    <property type="protein sequence ID" value="KAK2081234.1"/>
    <property type="molecule type" value="Genomic_DNA"/>
</dbReference>
<accession>A0ABQ9TA05</accession>
<gene>
    <name evidence="1" type="ORF">P7K49_040300</name>
    <name evidence="2" type="ORF">P7K49_040303</name>
    <name evidence="3" type="ORF">P7K49_040304</name>
</gene>
<proteinExistence type="predicted"/>
<dbReference type="EMBL" id="JASSZA010000378">
    <property type="protein sequence ID" value="KAK2081233.1"/>
    <property type="molecule type" value="Genomic_DNA"/>
</dbReference>
<sequence>MSRCTAEQSFTAILSYAGILLERPLNNRTGEKIEGYVASLNKRTGEKIEGYVVSVQSFTAISKSFTGVSLYAGILLERPHKKCTAEQSFTAISLYAGILLERPLL</sequence>
<comment type="caution">
    <text evidence="2">The sequence shown here is derived from an EMBL/GenBank/DDBJ whole genome shotgun (WGS) entry which is preliminary data.</text>
</comment>